<dbReference type="InterPro" id="IPR011989">
    <property type="entry name" value="ARM-like"/>
</dbReference>
<evidence type="ECO:0000313" key="3">
    <source>
        <dbReference type="EMBL" id="KAK9705289.1"/>
    </source>
</evidence>
<evidence type="ECO:0008006" key="5">
    <source>
        <dbReference type="Google" id="ProtNLM"/>
    </source>
</evidence>
<dbReference type="EMBL" id="JBDFQZ010000007">
    <property type="protein sequence ID" value="KAK9705289.1"/>
    <property type="molecule type" value="Genomic_DNA"/>
</dbReference>
<feature type="repeat" description="ARM" evidence="2">
    <location>
        <begin position="759"/>
        <end position="801"/>
    </location>
</feature>
<evidence type="ECO:0000256" key="2">
    <source>
        <dbReference type="PROSITE-ProRule" id="PRU00259"/>
    </source>
</evidence>
<dbReference type="Proteomes" id="UP001443914">
    <property type="component" value="Unassembled WGS sequence"/>
</dbReference>
<keyword evidence="1" id="KW-0677">Repeat</keyword>
<protein>
    <recommendedName>
        <fullName evidence="5">ARM repeat superfamily protein</fullName>
    </recommendedName>
</protein>
<feature type="repeat" description="ARM" evidence="2">
    <location>
        <begin position="216"/>
        <end position="258"/>
    </location>
</feature>
<sequence length="828" mass="90675">MVTIPVNNFIFQFNQISEKSVLLNPRGRRNYSCNFHTHNHHLRLFNPRKCFYRLFLCRVSGDADSGAQHSTLSDVNSEFTSLSSSSETYVPVLVRMLGLENDIRDREQAVIALWKYSLGGKHYVGNIMKFRGCVNLVVNLLKSESTSSCEAAAGLLRMVSSVNSYRDVVAESGAIEETAALLRRLTLTSEVKEQSLCMLWNLSSDEKLGLKIANPSLLPVLVKCLDDEDMKIIEAAGGVLANLALNTSNHMILVEANVIPKLAKFLTCETDVSKVIKKEARNALLELAKDNYYKVLIMEEGLVLVPLVGAAAYLSFRPALHSWPSLPDGTELRRSSRGSSRYGASELLIGLNVEENTDNIDKLKMDAIVGRTQQQFLARIGAIENGDEKNSSGPSSTSNHHTLLPWRDGIARLVLILELEDEIAIARAADAIAAASINETIRLSFKEAGAVQRLIYLLRHNSRAVQSAVVNALEKLSASNRLCETMEMEGVTQILVDMIKDSDTSGTLMEKTLSILARILDPKKQMMFKFYYGHVNGSQKSTASGGENDASVSGGRMEDMKNMLDSALVSRLASILRTGSSCLQAEVASILEFVTTIEPCMDVVVGTHVESGLLAVFEQNIPKDMEGDAVSDPDPAFLEETGLAISAASRLLTKLVDNPEFLNSIDLDQFTKLLRQILKSEIPLHYKDWVAACLVRLSLFSSPFESSINTEVTLYETIPRLIEQIKTSSADGQEAAVVQLNRIIAEGVEGASQSIASHGGIFPVVKAIEEGSDTVIEAGMAILYNLSMDSENHSAILAAGAVPLLTRMVRSDTPHSMRALRLLRNLPV</sequence>
<dbReference type="InterPro" id="IPR016024">
    <property type="entry name" value="ARM-type_fold"/>
</dbReference>
<name>A0AAW1JME3_SAPOF</name>
<reference evidence="3" key="1">
    <citation type="submission" date="2024-03" db="EMBL/GenBank/DDBJ databases">
        <title>WGS assembly of Saponaria officinalis var. Norfolk2.</title>
        <authorList>
            <person name="Jenkins J."/>
            <person name="Shu S."/>
            <person name="Grimwood J."/>
            <person name="Barry K."/>
            <person name="Goodstein D."/>
            <person name="Schmutz J."/>
            <person name="Leebens-Mack J."/>
            <person name="Osbourn A."/>
        </authorList>
    </citation>
    <scope>NUCLEOTIDE SEQUENCE [LARGE SCALE GENOMIC DNA]</scope>
    <source>
        <strain evidence="3">JIC</strain>
    </source>
</reference>
<dbReference type="PANTHER" id="PTHR47451">
    <property type="entry name" value="ARM REPEAT SUPERFAMILY PROTEIN"/>
    <property type="match status" value="1"/>
</dbReference>
<keyword evidence="4" id="KW-1185">Reference proteome</keyword>
<dbReference type="SUPFAM" id="SSF48371">
    <property type="entry name" value="ARM repeat"/>
    <property type="match status" value="2"/>
</dbReference>
<dbReference type="AlphaFoldDB" id="A0AAW1JME3"/>
<dbReference type="InterPro" id="IPR000225">
    <property type="entry name" value="Armadillo"/>
</dbReference>
<accession>A0AAW1JME3</accession>
<proteinExistence type="predicted"/>
<dbReference type="Gene3D" id="1.25.10.10">
    <property type="entry name" value="Leucine-rich Repeat Variant"/>
    <property type="match status" value="3"/>
</dbReference>
<dbReference type="PANTHER" id="PTHR47451:SF1">
    <property type="entry name" value="ARM REPEAT SUPERFAMILY PROTEIN"/>
    <property type="match status" value="1"/>
</dbReference>
<evidence type="ECO:0000256" key="1">
    <source>
        <dbReference type="ARBA" id="ARBA00022737"/>
    </source>
</evidence>
<gene>
    <name evidence="3" type="ORF">RND81_07G045500</name>
</gene>
<dbReference type="SMART" id="SM00185">
    <property type="entry name" value="ARM"/>
    <property type="match status" value="5"/>
</dbReference>
<organism evidence="3 4">
    <name type="scientific">Saponaria officinalis</name>
    <name type="common">Common soapwort</name>
    <name type="synonym">Lychnis saponaria</name>
    <dbReference type="NCBI Taxonomy" id="3572"/>
    <lineage>
        <taxon>Eukaryota</taxon>
        <taxon>Viridiplantae</taxon>
        <taxon>Streptophyta</taxon>
        <taxon>Embryophyta</taxon>
        <taxon>Tracheophyta</taxon>
        <taxon>Spermatophyta</taxon>
        <taxon>Magnoliopsida</taxon>
        <taxon>eudicotyledons</taxon>
        <taxon>Gunneridae</taxon>
        <taxon>Pentapetalae</taxon>
        <taxon>Caryophyllales</taxon>
        <taxon>Caryophyllaceae</taxon>
        <taxon>Caryophylleae</taxon>
        <taxon>Saponaria</taxon>
    </lineage>
</organism>
<comment type="caution">
    <text evidence="3">The sequence shown here is derived from an EMBL/GenBank/DDBJ whole genome shotgun (WGS) entry which is preliminary data.</text>
</comment>
<evidence type="ECO:0000313" key="4">
    <source>
        <dbReference type="Proteomes" id="UP001443914"/>
    </source>
</evidence>
<dbReference type="PROSITE" id="PS50176">
    <property type="entry name" value="ARM_REPEAT"/>
    <property type="match status" value="2"/>
</dbReference>